<dbReference type="AlphaFoldDB" id="A0A124FG63"/>
<dbReference type="InterPro" id="IPR018483">
    <property type="entry name" value="Carb_kinase_FGGY_CS"/>
</dbReference>
<dbReference type="GO" id="GO:0016773">
    <property type="term" value="F:phosphotransferase activity, alcohol group as acceptor"/>
    <property type="evidence" value="ECO:0007669"/>
    <property type="project" value="InterPro"/>
</dbReference>
<comment type="similarity">
    <text evidence="1 4">Belongs to the FGGY kinase family.</text>
</comment>
<accession>A0A124FG63</accession>
<comment type="caution">
    <text evidence="7">The sequence shown here is derived from an EMBL/GenBank/DDBJ whole genome shotgun (WGS) entry which is preliminary data.</text>
</comment>
<reference evidence="7 8" key="1">
    <citation type="journal article" date="2015" name="MBio">
        <title>Genome-Resolved Metagenomic Analysis Reveals Roles for Candidate Phyla and Other Microbial Community Members in Biogeochemical Transformations in Oil Reservoirs.</title>
        <authorList>
            <person name="Hu P."/>
            <person name="Tom L."/>
            <person name="Singh A."/>
            <person name="Thomas B.C."/>
            <person name="Baker B.J."/>
            <person name="Piceno Y.M."/>
            <person name="Andersen G.L."/>
            <person name="Banfield J.F."/>
        </authorList>
    </citation>
    <scope>NUCLEOTIDE SEQUENCE [LARGE SCALE GENOMIC DNA]</scope>
    <source>
        <strain evidence="7">46_26</strain>
    </source>
</reference>
<dbReference type="InterPro" id="IPR018484">
    <property type="entry name" value="FGGY_N"/>
</dbReference>
<organism evidence="7 8">
    <name type="scientific">Thermotoga petrophila</name>
    <dbReference type="NCBI Taxonomy" id="93929"/>
    <lineage>
        <taxon>Bacteria</taxon>
        <taxon>Thermotogati</taxon>
        <taxon>Thermotogota</taxon>
        <taxon>Thermotogae</taxon>
        <taxon>Thermotogales</taxon>
        <taxon>Thermotogaceae</taxon>
        <taxon>Thermotoga</taxon>
    </lineage>
</organism>
<dbReference type="Pfam" id="PF00370">
    <property type="entry name" value="FGGY_N"/>
    <property type="match status" value="1"/>
</dbReference>
<keyword evidence="2 4" id="KW-0808">Transferase</keyword>
<dbReference type="PATRIC" id="fig|93930.3.peg.1057"/>
<evidence type="ECO:0000256" key="3">
    <source>
        <dbReference type="ARBA" id="ARBA00022777"/>
    </source>
</evidence>
<dbReference type="Pfam" id="PF02782">
    <property type="entry name" value="FGGY_C"/>
    <property type="match status" value="1"/>
</dbReference>
<evidence type="ECO:0000256" key="4">
    <source>
        <dbReference type="RuleBase" id="RU003733"/>
    </source>
</evidence>
<evidence type="ECO:0000259" key="6">
    <source>
        <dbReference type="Pfam" id="PF02782"/>
    </source>
</evidence>
<evidence type="ECO:0000259" key="5">
    <source>
        <dbReference type="Pfam" id="PF00370"/>
    </source>
</evidence>
<dbReference type="InterPro" id="IPR050406">
    <property type="entry name" value="FGGY_Carb_Kinase"/>
</dbReference>
<gene>
    <name evidence="7" type="ORF">XD57_0274</name>
</gene>
<dbReference type="PROSITE" id="PS00445">
    <property type="entry name" value="FGGY_KINASES_2"/>
    <property type="match status" value="1"/>
</dbReference>
<keyword evidence="3 4" id="KW-0418">Kinase</keyword>
<dbReference type="PIRSF" id="PIRSF000538">
    <property type="entry name" value="GlpK"/>
    <property type="match status" value="1"/>
</dbReference>
<protein>
    <submittedName>
        <fullName evidence="7">Carbohydrate kinase, FGGY</fullName>
    </submittedName>
</protein>
<dbReference type="InterPro" id="IPR018485">
    <property type="entry name" value="FGGY_C"/>
</dbReference>
<dbReference type="InterPro" id="IPR000577">
    <property type="entry name" value="Carb_kinase_FGGY"/>
</dbReference>
<feature type="domain" description="Carbohydrate kinase FGGY C-terminal" evidence="6">
    <location>
        <begin position="241"/>
        <end position="424"/>
    </location>
</feature>
<dbReference type="InterPro" id="IPR043129">
    <property type="entry name" value="ATPase_NBD"/>
</dbReference>
<evidence type="ECO:0000313" key="8">
    <source>
        <dbReference type="Proteomes" id="UP000058636"/>
    </source>
</evidence>
<dbReference type="Gene3D" id="3.30.420.40">
    <property type="match status" value="2"/>
</dbReference>
<dbReference type="OMA" id="SDAMHFK"/>
<name>A0A124FG63_9THEM</name>
<dbReference type="SUPFAM" id="SSF53067">
    <property type="entry name" value="Actin-like ATPase domain"/>
    <property type="match status" value="2"/>
</dbReference>
<proteinExistence type="inferred from homology"/>
<dbReference type="PANTHER" id="PTHR43095">
    <property type="entry name" value="SUGAR KINASE"/>
    <property type="match status" value="1"/>
</dbReference>
<feature type="domain" description="Carbohydrate kinase FGGY N-terminal" evidence="5">
    <location>
        <begin position="1"/>
        <end position="231"/>
    </location>
</feature>
<evidence type="ECO:0000313" key="7">
    <source>
        <dbReference type="EMBL" id="KUK23616.1"/>
    </source>
</evidence>
<dbReference type="GO" id="GO:0005975">
    <property type="term" value="P:carbohydrate metabolic process"/>
    <property type="evidence" value="ECO:0007669"/>
    <property type="project" value="InterPro"/>
</dbReference>
<dbReference type="EMBL" id="LGFG01000012">
    <property type="protein sequence ID" value="KUK23616.1"/>
    <property type="molecule type" value="Genomic_DNA"/>
</dbReference>
<dbReference type="CDD" id="cd07770">
    <property type="entry name" value="ASKHA_NBD_FGGY_GntK"/>
    <property type="match status" value="1"/>
</dbReference>
<dbReference type="Proteomes" id="UP000058636">
    <property type="component" value="Unassembled WGS sequence"/>
</dbReference>
<dbReference type="RefSeq" id="WP_011943116.1">
    <property type="nucleotide sequence ID" value="NZ_DAITJQ010000003.1"/>
</dbReference>
<dbReference type="GO" id="GO:0016301">
    <property type="term" value="F:kinase activity"/>
    <property type="evidence" value="ECO:0007669"/>
    <property type="project" value="UniProtKB-KW"/>
</dbReference>
<evidence type="ECO:0000256" key="1">
    <source>
        <dbReference type="ARBA" id="ARBA00009156"/>
    </source>
</evidence>
<dbReference type="PANTHER" id="PTHR43095:SF2">
    <property type="entry name" value="GLUCONOKINASE"/>
    <property type="match status" value="1"/>
</dbReference>
<evidence type="ECO:0000256" key="2">
    <source>
        <dbReference type="ARBA" id="ARBA00022679"/>
    </source>
</evidence>
<sequence>MIAAIDIGTESARLMFKSNGEWKVLKKSYRIFFPSPEAAEQDPNEIFSAVFDLLKQVPNEDEVLYVGMSSVFHSIIGLDENLNPVTPLLNWADRRSFREKEELEKKYGVRFFYEKTACPLHPMYWPSKILWMKKNSNAKKFCSIKAYIVNKMTGEFVEELSLASGTGMMNIHSLEWDGEILEITGVRKEDLPEIKSPYTQVRVKDEIAKELGFKKVYLILGGGDGVMTNVGLSAMDPDSATVTIGTSGAFRVVMDRPVIDREGISTWCYLIDEENYVLGGAINNGGIVLMWLKDVMRFDSYDDIIEEAKESPAGANGLVFLPFLNGERAPHWRERYRGVLVGLTSSHRRSDIARAALEGICFRIKDIHNAVKRVGSVDPNRIVATGGFTSSPYWVQLLSDVLGKDIIVTNVENPSAFGAYVMALKSLGEDVEGFIEKEVRVERVFHPDSERNAVYERLYSDYKFLYEKLVDYYYKE</sequence>